<dbReference type="GO" id="GO:0005524">
    <property type="term" value="F:ATP binding"/>
    <property type="evidence" value="ECO:0007669"/>
    <property type="project" value="UniProtKB-UniRule"/>
</dbReference>
<keyword evidence="7 11" id="KW-0067">ATP-binding</keyword>
<evidence type="ECO:0000256" key="12">
    <source>
        <dbReference type="SAM" id="MobiDB-lite"/>
    </source>
</evidence>
<dbReference type="GO" id="GO:0016308">
    <property type="term" value="F:1-phosphatidylinositol-4-phosphate 5-kinase activity"/>
    <property type="evidence" value="ECO:0007669"/>
    <property type="project" value="UniProtKB-EC"/>
</dbReference>
<feature type="compositionally biased region" description="Basic and acidic residues" evidence="12">
    <location>
        <begin position="386"/>
        <end position="412"/>
    </location>
</feature>
<evidence type="ECO:0000256" key="9">
    <source>
        <dbReference type="ARBA" id="ARBA00080374"/>
    </source>
</evidence>
<feature type="compositionally biased region" description="Basic and acidic residues" evidence="12">
    <location>
        <begin position="176"/>
        <end position="186"/>
    </location>
</feature>
<evidence type="ECO:0000313" key="14">
    <source>
        <dbReference type="EMBL" id="PWO00033.1"/>
    </source>
</evidence>
<evidence type="ECO:0000256" key="7">
    <source>
        <dbReference type="ARBA" id="ARBA00022840"/>
    </source>
</evidence>
<dbReference type="SMART" id="SM00330">
    <property type="entry name" value="PIPKc"/>
    <property type="match status" value="1"/>
</dbReference>
<evidence type="ECO:0000256" key="4">
    <source>
        <dbReference type="ARBA" id="ARBA00022679"/>
    </source>
</evidence>
<dbReference type="EC" id="2.7.1.68" evidence="2"/>
<gene>
    <name evidence="14" type="ORF">FA09DRAFT_328161</name>
</gene>
<dbReference type="InterPro" id="IPR002498">
    <property type="entry name" value="PInositol-4-P-4/5-kinase_core"/>
</dbReference>
<feature type="region of interest" description="Disordered" evidence="12">
    <location>
        <begin position="298"/>
        <end position="435"/>
    </location>
</feature>
<evidence type="ECO:0000256" key="2">
    <source>
        <dbReference type="ARBA" id="ARBA00012172"/>
    </source>
</evidence>
<evidence type="ECO:0000313" key="15">
    <source>
        <dbReference type="Proteomes" id="UP000245946"/>
    </source>
</evidence>
<dbReference type="Proteomes" id="UP000245946">
    <property type="component" value="Unassembled WGS sequence"/>
</dbReference>
<feature type="compositionally biased region" description="Low complexity" evidence="12">
    <location>
        <begin position="333"/>
        <end position="347"/>
    </location>
</feature>
<feature type="region of interest" description="Disordered" evidence="12">
    <location>
        <begin position="245"/>
        <end position="279"/>
    </location>
</feature>
<accession>A0A316ZGG8</accession>
<keyword evidence="5 11" id="KW-0547">Nucleotide-binding</keyword>
<name>A0A316ZGG8_9BASI</name>
<sequence>MLLTSQQAPDPLRSIRSAIDSEASGNHIVRVAEEGTGEIYDLHLSHSAPYASPAHEGGSRSATPHRVAAQHAASSSVSTAASARDSPEPGAGSVGRRALKLPQIVSRRAAHPTGNVAPVSPMPEPQDMAELNRGAAYTLVNGFSAPIGKPQQQHQYTAPPRQGPMMGELPPSPPLDSHHLTEEEQRGGPLADALRHDEISPKTAVPPPTVLTRGAPRRSQTMLEEPSVRSVADLPSYTIGTLSVPKTQELNTRRSASSGSQASTAYMTASEDEADESVTLGPKPAARLSLGTLPVAEPASFLPVPGVGEAGPSSRTMGPRMPTRRNTTGSALRRPTSGSSGSTQRSPRSSREPEDAGPPASFYEQAPPSAFSPAPLRTGDAGLDEEIAKQEKAMRRDREKRARVAAEQRVEEEPPQDGGPLVRRKSAVRKDTQPDESRALVGNIIGEGHANYILMYNMLTGIRIGVSRCQAKLARPLSDADYKARHKFTFDIVGNELTPSAKYDFKFKDYAPWVFRDIREFFGLDPADYLLSLTAKYILSELGSPGKSGSFFYFSRDYRFIIKTIRHGEHKFLLSILKDYHVHLKANPHTLLSRFYGLHRVKLPHGRKIHFVIMNNLFPPHRDIHETYDLKGSAIGREYPEEKAAQKKGCVLKDLNWINRGRELELGPVKRDMLDKQLKADVELLRRLRIMDYSLLIGLHDMKRGNSEGLRQDALQVFQPDTAAQGVKVQALSQGPETSPPVASPGASGQGSSLGRTASHGNAAAAAAANASQPTTPGAPVQPALTRMASKRGSTKEDASALRAAVRRSDPKALGTTGTAKLPEREANERFLFNFYQDEGGFRSTDEHNEPTDHIYYFGIIDTLTYYNSVKRGEHIWKSLSNPRNMISSVNPTLYADRFYRFLTSIVKGADQSKRPRMKV</sequence>
<evidence type="ECO:0000256" key="6">
    <source>
        <dbReference type="ARBA" id="ARBA00022777"/>
    </source>
</evidence>
<dbReference type="GO" id="GO:0046854">
    <property type="term" value="P:phosphatidylinositol phosphate biosynthetic process"/>
    <property type="evidence" value="ECO:0007669"/>
    <property type="project" value="TreeGrafter"/>
</dbReference>
<dbReference type="Gene3D" id="3.30.800.10">
    <property type="entry name" value="Phosphatidylinositol Phosphate Kinase II Beta"/>
    <property type="match status" value="1"/>
</dbReference>
<feature type="region of interest" description="Disordered" evidence="12">
    <location>
        <begin position="727"/>
        <end position="819"/>
    </location>
</feature>
<evidence type="ECO:0000256" key="10">
    <source>
        <dbReference type="ARBA" id="ARBA00082306"/>
    </source>
</evidence>
<evidence type="ECO:0000256" key="11">
    <source>
        <dbReference type="PROSITE-ProRule" id="PRU00781"/>
    </source>
</evidence>
<dbReference type="Pfam" id="PF01504">
    <property type="entry name" value="PIP5K"/>
    <property type="match status" value="1"/>
</dbReference>
<keyword evidence="3" id="KW-0597">Phosphoprotein</keyword>
<reference evidence="14 15" key="1">
    <citation type="journal article" date="2018" name="Mol. Biol. Evol.">
        <title>Broad Genomic Sampling Reveals a Smut Pathogenic Ancestry of the Fungal Clade Ustilaginomycotina.</title>
        <authorList>
            <person name="Kijpornyongpan T."/>
            <person name="Mondo S.J."/>
            <person name="Barry K."/>
            <person name="Sandor L."/>
            <person name="Lee J."/>
            <person name="Lipzen A."/>
            <person name="Pangilinan J."/>
            <person name="LaButti K."/>
            <person name="Hainaut M."/>
            <person name="Henrissat B."/>
            <person name="Grigoriev I.V."/>
            <person name="Spatafora J.W."/>
            <person name="Aime M.C."/>
        </authorList>
    </citation>
    <scope>NUCLEOTIDE SEQUENCE [LARGE SCALE GENOMIC DNA]</scope>
    <source>
        <strain evidence="14 15">MCA 4186</strain>
    </source>
</reference>
<dbReference type="PROSITE" id="PS51455">
    <property type="entry name" value="PIPK"/>
    <property type="match status" value="1"/>
</dbReference>
<keyword evidence="15" id="KW-1185">Reference proteome</keyword>
<dbReference type="AlphaFoldDB" id="A0A316ZGG8"/>
<keyword evidence="4 11" id="KW-0808">Transferase</keyword>
<keyword evidence="6 11" id="KW-0418">Kinase</keyword>
<feature type="compositionally biased region" description="Polar residues" evidence="12">
    <location>
        <begin position="750"/>
        <end position="760"/>
    </location>
</feature>
<evidence type="ECO:0000256" key="1">
    <source>
        <dbReference type="ARBA" id="ARBA00000444"/>
    </source>
</evidence>
<dbReference type="InterPro" id="IPR027483">
    <property type="entry name" value="PInositol-4-P-4/5-kinase_C_sf"/>
</dbReference>
<feature type="compositionally biased region" description="Low complexity" evidence="12">
    <location>
        <begin position="762"/>
        <end position="771"/>
    </location>
</feature>
<feature type="region of interest" description="Disordered" evidence="12">
    <location>
        <begin position="50"/>
        <end position="98"/>
    </location>
</feature>
<dbReference type="OrthoDB" id="20783at2759"/>
<dbReference type="GO" id="GO:0005886">
    <property type="term" value="C:plasma membrane"/>
    <property type="evidence" value="ECO:0007669"/>
    <property type="project" value="TreeGrafter"/>
</dbReference>
<evidence type="ECO:0000256" key="5">
    <source>
        <dbReference type="ARBA" id="ARBA00022741"/>
    </source>
</evidence>
<proteinExistence type="predicted"/>
<dbReference type="Gene3D" id="3.30.810.10">
    <property type="entry name" value="2-Layer Sandwich"/>
    <property type="match status" value="1"/>
</dbReference>
<feature type="compositionally biased region" description="Polar residues" evidence="12">
    <location>
        <begin position="245"/>
        <end position="267"/>
    </location>
</feature>
<evidence type="ECO:0000259" key="13">
    <source>
        <dbReference type="PROSITE" id="PS51455"/>
    </source>
</evidence>
<feature type="domain" description="PIPK" evidence="13">
    <location>
        <begin position="450"/>
        <end position="907"/>
    </location>
</feature>
<dbReference type="GeneID" id="37269211"/>
<feature type="compositionally biased region" description="Low complexity" evidence="12">
    <location>
        <begin position="69"/>
        <end position="84"/>
    </location>
</feature>
<organism evidence="14 15">
    <name type="scientific">Tilletiopsis washingtonensis</name>
    <dbReference type="NCBI Taxonomy" id="58919"/>
    <lineage>
        <taxon>Eukaryota</taxon>
        <taxon>Fungi</taxon>
        <taxon>Dikarya</taxon>
        <taxon>Basidiomycota</taxon>
        <taxon>Ustilaginomycotina</taxon>
        <taxon>Exobasidiomycetes</taxon>
        <taxon>Entylomatales</taxon>
        <taxon>Entylomatales incertae sedis</taxon>
        <taxon>Tilletiopsis</taxon>
    </lineage>
</organism>
<dbReference type="PANTHER" id="PTHR23086:SF8">
    <property type="entry name" value="PHOSPHATIDYLINOSITOL 5-PHOSPHATE 4-KINASE, ISOFORM A"/>
    <property type="match status" value="1"/>
</dbReference>
<comment type="catalytic activity">
    <reaction evidence="1">
        <text>a 1,2-diacyl-sn-glycero-3-phospho-(1D-myo-inositol 4-phosphate) + ATP = a 1,2-diacyl-sn-glycero-3-phospho-(1D-myo-inositol-4,5-bisphosphate) + ADP + H(+)</text>
        <dbReference type="Rhea" id="RHEA:14425"/>
        <dbReference type="ChEBI" id="CHEBI:15378"/>
        <dbReference type="ChEBI" id="CHEBI:30616"/>
        <dbReference type="ChEBI" id="CHEBI:58178"/>
        <dbReference type="ChEBI" id="CHEBI:58456"/>
        <dbReference type="ChEBI" id="CHEBI:456216"/>
        <dbReference type="EC" id="2.7.1.68"/>
    </reaction>
</comment>
<dbReference type="InterPro" id="IPR023610">
    <property type="entry name" value="PInositol-4/5-P-5/4-kinase"/>
</dbReference>
<feature type="region of interest" description="Disordered" evidence="12">
    <location>
        <begin position="144"/>
        <end position="230"/>
    </location>
</feature>
<dbReference type="RefSeq" id="XP_025600311.1">
    <property type="nucleotide sequence ID" value="XM_025741667.1"/>
</dbReference>
<evidence type="ECO:0000256" key="3">
    <source>
        <dbReference type="ARBA" id="ARBA00022553"/>
    </source>
</evidence>
<evidence type="ECO:0000256" key="8">
    <source>
        <dbReference type="ARBA" id="ARBA00078403"/>
    </source>
</evidence>
<dbReference type="FunFam" id="3.30.800.10:FF:000009">
    <property type="entry name" value="Phosphatidylinositol 4-phosphate 5-kinase its3"/>
    <property type="match status" value="1"/>
</dbReference>
<dbReference type="CDD" id="cd17303">
    <property type="entry name" value="PIPKc_PIP5K_yeast_like"/>
    <property type="match status" value="1"/>
</dbReference>
<dbReference type="PANTHER" id="PTHR23086">
    <property type="entry name" value="PHOSPHATIDYLINOSITOL-4-PHOSPHATE 5-KINASE"/>
    <property type="match status" value="1"/>
</dbReference>
<dbReference type="EMBL" id="KZ819286">
    <property type="protein sequence ID" value="PWO00033.1"/>
    <property type="molecule type" value="Genomic_DNA"/>
</dbReference>
<dbReference type="InterPro" id="IPR027484">
    <property type="entry name" value="PInositol-4-P-5-kinase_N"/>
</dbReference>
<protein>
    <recommendedName>
        <fullName evidence="2">1-phosphatidylinositol-4-phosphate 5-kinase</fullName>
        <ecNumber evidence="2">2.7.1.68</ecNumber>
    </recommendedName>
    <alternativeName>
        <fullName evidence="10">1-phosphatidylinositol 4-phosphate kinase</fullName>
    </alternativeName>
    <alternativeName>
        <fullName evidence="8">Diphosphoinositide kinase</fullName>
    </alternativeName>
    <alternativeName>
        <fullName evidence="9">PIP5K</fullName>
    </alternativeName>
</protein>
<dbReference type="STRING" id="58919.A0A316ZGG8"/>
<feature type="region of interest" description="Disordered" evidence="12">
    <location>
        <begin position="1"/>
        <end position="24"/>
    </location>
</feature>
<dbReference type="SUPFAM" id="SSF56104">
    <property type="entry name" value="SAICAR synthase-like"/>
    <property type="match status" value="1"/>
</dbReference>